<evidence type="ECO:0000313" key="2">
    <source>
        <dbReference type="EMBL" id="GAA2232233.1"/>
    </source>
</evidence>
<keyword evidence="3" id="KW-1185">Reference proteome</keyword>
<dbReference type="EMBL" id="BAAATR010000003">
    <property type="protein sequence ID" value="GAA2232233.1"/>
    <property type="molecule type" value="Genomic_DNA"/>
</dbReference>
<sequence>MLITPWSETEVLPELRAQVWELQEQAWPSGGFDPGLSRDPALDPRSMLLVDGGGRVLAALDLLSEELAHAGEVFTARGLSCVVTDRAHRGRGHGGRPVAAARRAVEESGADLGLFTCDRVLGGFYESAGWAALPGTVLVGGAPEDPAISPASTRPPWRGSAPGGPGRSGTASWAPGSPSIRAPPTG</sequence>
<organism evidence="2 3">
    <name type="scientific">Kitasatospora cystarginea</name>
    <dbReference type="NCBI Taxonomy" id="58350"/>
    <lineage>
        <taxon>Bacteria</taxon>
        <taxon>Bacillati</taxon>
        <taxon>Actinomycetota</taxon>
        <taxon>Actinomycetes</taxon>
        <taxon>Kitasatosporales</taxon>
        <taxon>Streptomycetaceae</taxon>
        <taxon>Kitasatospora</taxon>
    </lineage>
</organism>
<dbReference type="Proteomes" id="UP001500305">
    <property type="component" value="Unassembled WGS sequence"/>
</dbReference>
<dbReference type="Gene3D" id="3.40.630.30">
    <property type="match status" value="1"/>
</dbReference>
<accession>A0ABP5QCZ3</accession>
<protein>
    <recommendedName>
        <fullName evidence="4">Acetyltransferase</fullName>
    </recommendedName>
</protein>
<gene>
    <name evidence="2" type="ORF">GCM10010430_10920</name>
</gene>
<evidence type="ECO:0008006" key="4">
    <source>
        <dbReference type="Google" id="ProtNLM"/>
    </source>
</evidence>
<comment type="caution">
    <text evidence="2">The sequence shown here is derived from an EMBL/GenBank/DDBJ whole genome shotgun (WGS) entry which is preliminary data.</text>
</comment>
<proteinExistence type="predicted"/>
<dbReference type="Pfam" id="PF13527">
    <property type="entry name" value="Acetyltransf_9"/>
    <property type="match status" value="1"/>
</dbReference>
<dbReference type="RefSeq" id="WP_344635037.1">
    <property type="nucleotide sequence ID" value="NZ_BAAATR010000003.1"/>
</dbReference>
<reference evidence="3" key="1">
    <citation type="journal article" date="2019" name="Int. J. Syst. Evol. Microbiol.">
        <title>The Global Catalogue of Microorganisms (GCM) 10K type strain sequencing project: providing services to taxonomists for standard genome sequencing and annotation.</title>
        <authorList>
            <consortium name="The Broad Institute Genomics Platform"/>
            <consortium name="The Broad Institute Genome Sequencing Center for Infectious Disease"/>
            <person name="Wu L."/>
            <person name="Ma J."/>
        </authorList>
    </citation>
    <scope>NUCLEOTIDE SEQUENCE [LARGE SCALE GENOMIC DNA]</scope>
    <source>
        <strain evidence="3">JCM 7356</strain>
    </source>
</reference>
<evidence type="ECO:0000256" key="1">
    <source>
        <dbReference type="SAM" id="MobiDB-lite"/>
    </source>
</evidence>
<dbReference type="InterPro" id="IPR016181">
    <property type="entry name" value="Acyl_CoA_acyltransferase"/>
</dbReference>
<dbReference type="SUPFAM" id="SSF55729">
    <property type="entry name" value="Acyl-CoA N-acyltransferases (Nat)"/>
    <property type="match status" value="1"/>
</dbReference>
<evidence type="ECO:0000313" key="3">
    <source>
        <dbReference type="Proteomes" id="UP001500305"/>
    </source>
</evidence>
<feature type="region of interest" description="Disordered" evidence="1">
    <location>
        <begin position="144"/>
        <end position="186"/>
    </location>
</feature>
<name>A0ABP5QCZ3_9ACTN</name>